<evidence type="ECO:0000313" key="2">
    <source>
        <dbReference type="Proteomes" id="UP001060085"/>
    </source>
</evidence>
<sequence length="1978" mass="221827">MDDEARVLGTTELPAGNARSYWLDACEDISCDEFIHNFVDFGTASGAGLLPEPLCSASIQDDSSLNDPCFFRGIDQLPEPLCYASIQDDSSLNDPCFFRGIDQIFDSIKNGGGLPSCGSNKSSAVPNEQLALALETTGSFGLRNKNYGCKSHAHHVGPTAVTGSNVKHIKSEDRENSLDCKRNTCRYGVEHDSLHGDESYGNGKRARVAEVNIERWGRQRPLNRKRPRDLDDLASCQRDQVRRRDQRHGSSRKDRDCKEAKGYWERDKEKNEMVYRLGSWESDRTDEDKMPLEKGYQNNARIEKKPEEQKETVKLPEEQARQYQLDVLEQAKKKNTIAFLETGAGKTLIAILLMKSVWSEMQRQNKKMLAVFLVPKVPLVYQQAEVIRERTAFHVGHYCGEMGQDFWDARRWQREFETKQVLVMTAQILLNILRHSIIRMEAINLLILDECHHAVKKHPYSLVMSEFYHTTPKEKRPSVFGMTASPVNLKGVSSQVDCAIKIHNLESKLDSVVCTIKDRKELEKHVPMPLEVVVEYDKAAILWSFHEQIKQMELAVEEAAQSSTRRSKWQFMGARDAGAKEELRQVYGVSERTESDGAANLIQKLRAINYALGELGQWCAYKVALSFLTALQNDERANYQLDVKFQESYLNKVVSLLQCQLSEGAVCQSNPEVVDMDNGKISDQCGTEEIEEGELPGSHVVSGGEHVDVVIGAAVADGKVTPKVQSLIKILLKYQDTDDFRAIVFVERVVAALVLPKVFAELQSLSFIKSASLVGHNNSQEMRSCQMQDTIAKFRDGRVTLLVATSVAEEGLDIRQCNVVIRFDLAKTVLAYIQSRGRARKPGSDYILMVERGNLSHEAFLRNARNSEETLRKEAIERTDISHLKDTSKLGEVAQGAVYQVESTGAVVSLNSAVGLIHFYCSQLPSDRYSILRPEFIMQRHDKPGCLSEYSCKLQLPCNAPFEELEGPLCSSMRLAQQAVCLAACKKLHEMGAFTDMLLPDKGSGDDSEKVEQNDEGDPLPGTARHREFYPEGVANVLRGEWILSGKDSCDNSRTFNLCMYAIKCINVGFSKDPFLTQVSEFAVLFGNELDAEVLSMSMDLFIARSMITKASLVYQGPLEINEVQLTLLKSFHVRLMSVVLDVDVEPSTTPWDPAKAYLFVPVSCCGSIDPLENIDWGLVEKITKTDAWSNPLQRARPDVYLGTKERALGGDRREYGFGKLRHGMAFGLKSHPTYGIRGAIAQFDVVEASGLVPARNAVAASWEVALCKGKLMMADCYVSAEDLVGKVITAAHSGKRFYVDSVRYDMTAENSFPRKEGYLGPLEYGSYADYYKQKYGVDLIFKQQPLIRCRGVSYCKNLLSPRFEHSESQEKESDEGLDKTYYVFLPPELCFIHPLPGSLVRAAQRLPSIMRRVESMLLAVQLKHIINFPVPASKILEALTAASCQETFCYERAELLGDAYLKWVVSRFLFLKYPQKHEGQLTRLRQQMVSNMVLYQYALNKGLQSYIQADRFAPSRWAAPGVLPVFDEDAKEVDSPLFDEVPHIDETSVRKDQNYDGYGDEDIEDGELESDSSSYRVLSSKTLADVVEALIGIYYVEGGKNAANHLMKWIGIELDFDTKEIEYLTRPSNIPECVLRSVNFDTLEGALNINFNDKGLLVEAITHASRPSSGVSCYQRLEFVGDAVLDHLITRHLFFTYTDLPPGRLTDLRAAAVNNENFARVAVRRNLHVHLRHGSSALEKQIRDFVKEVQNELLKPGFNSFGLGDCKAPKVLGDIVESIAGAIFLDSGCDTGVVWKVFQPLLHPMVTPETLPMHPVRELQERCQQQAEGLEYKATRSGNLATVEVYVDGVKVGIAQNQQKKMAQKLAARNALVTLKEKETAETKSIDDSKKKKNGSQTFTRQTLNDICLRKNWPMPLYRCVHEGGPAHAKRFTFAVRVNTADRGWTDECVGEPMPSVKKAKDSAAALLLELLSKWCA</sequence>
<protein>
    <submittedName>
        <fullName evidence="1">Uncharacterized protein</fullName>
    </submittedName>
</protein>
<name>A0ACB9ZID3_CATRO</name>
<comment type="caution">
    <text evidence="1">The sequence shown here is derived from an EMBL/GenBank/DDBJ whole genome shotgun (WGS) entry which is preliminary data.</text>
</comment>
<dbReference type="Proteomes" id="UP001060085">
    <property type="component" value="Linkage Group LG08"/>
</dbReference>
<organism evidence="1 2">
    <name type="scientific">Catharanthus roseus</name>
    <name type="common">Madagascar periwinkle</name>
    <name type="synonym">Vinca rosea</name>
    <dbReference type="NCBI Taxonomy" id="4058"/>
    <lineage>
        <taxon>Eukaryota</taxon>
        <taxon>Viridiplantae</taxon>
        <taxon>Streptophyta</taxon>
        <taxon>Embryophyta</taxon>
        <taxon>Tracheophyta</taxon>
        <taxon>Spermatophyta</taxon>
        <taxon>Magnoliopsida</taxon>
        <taxon>eudicotyledons</taxon>
        <taxon>Gunneridae</taxon>
        <taxon>Pentapetalae</taxon>
        <taxon>asterids</taxon>
        <taxon>lamiids</taxon>
        <taxon>Gentianales</taxon>
        <taxon>Apocynaceae</taxon>
        <taxon>Rauvolfioideae</taxon>
        <taxon>Vinceae</taxon>
        <taxon>Catharanthinae</taxon>
        <taxon>Catharanthus</taxon>
    </lineage>
</organism>
<accession>A0ACB9ZID3</accession>
<dbReference type="EMBL" id="CM044708">
    <property type="protein sequence ID" value="KAI5647070.1"/>
    <property type="molecule type" value="Genomic_DNA"/>
</dbReference>
<evidence type="ECO:0000313" key="1">
    <source>
        <dbReference type="EMBL" id="KAI5647070.1"/>
    </source>
</evidence>
<reference evidence="2" key="1">
    <citation type="journal article" date="2023" name="Nat. Plants">
        <title>Single-cell RNA sequencing provides a high-resolution roadmap for understanding the multicellular compartmentation of specialized metabolism.</title>
        <authorList>
            <person name="Sun S."/>
            <person name="Shen X."/>
            <person name="Li Y."/>
            <person name="Li Y."/>
            <person name="Wang S."/>
            <person name="Li R."/>
            <person name="Zhang H."/>
            <person name="Shen G."/>
            <person name="Guo B."/>
            <person name="Wei J."/>
            <person name="Xu J."/>
            <person name="St-Pierre B."/>
            <person name="Chen S."/>
            <person name="Sun C."/>
        </authorList>
    </citation>
    <scope>NUCLEOTIDE SEQUENCE [LARGE SCALE GENOMIC DNA]</scope>
</reference>
<gene>
    <name evidence="1" type="ORF">M9H77_33075</name>
</gene>
<proteinExistence type="predicted"/>
<keyword evidence="2" id="KW-1185">Reference proteome</keyword>